<reference evidence="5" key="1">
    <citation type="journal article" date="2023" name="Int. J. Syst. Evol. Microbiol.">
        <title>Mesoterricola silvestris gen. nov., sp. nov., Mesoterricola sediminis sp. nov., Geothrix oryzae sp. nov., Geothrix edaphica sp. nov., Geothrix rubra sp. nov., and Geothrix limicola sp. nov., six novel members of Acidobacteriota isolated from soils.</title>
        <authorList>
            <person name="Itoh H."/>
            <person name="Sugisawa Y."/>
            <person name="Mise K."/>
            <person name="Xu Z."/>
            <person name="Kuniyasu M."/>
            <person name="Ushijima N."/>
            <person name="Kawano K."/>
            <person name="Kobayashi E."/>
            <person name="Shiratori Y."/>
            <person name="Masuda Y."/>
            <person name="Senoo K."/>
        </authorList>
    </citation>
    <scope>NUCLEOTIDE SEQUENCE [LARGE SCALE GENOMIC DNA]</scope>
    <source>
        <strain evidence="5">W79</strain>
    </source>
</reference>
<dbReference type="InterPro" id="IPR013784">
    <property type="entry name" value="Carb-bd-like_fold"/>
</dbReference>
<dbReference type="SUPFAM" id="SSF56935">
    <property type="entry name" value="Porins"/>
    <property type="match status" value="1"/>
</dbReference>
<dbReference type="EMBL" id="AP027080">
    <property type="protein sequence ID" value="BDU71334.1"/>
    <property type="molecule type" value="Genomic_DNA"/>
</dbReference>
<dbReference type="KEGG" id="msil:METEAL_05080"/>
<organism evidence="4 5">
    <name type="scientific">Mesoterricola silvestris</name>
    <dbReference type="NCBI Taxonomy" id="2927979"/>
    <lineage>
        <taxon>Bacteria</taxon>
        <taxon>Pseudomonadati</taxon>
        <taxon>Acidobacteriota</taxon>
        <taxon>Holophagae</taxon>
        <taxon>Holophagales</taxon>
        <taxon>Holophagaceae</taxon>
        <taxon>Mesoterricola</taxon>
    </lineage>
</organism>
<evidence type="ECO:0000259" key="3">
    <source>
        <dbReference type="Pfam" id="PF25183"/>
    </source>
</evidence>
<feature type="chain" id="PRO_5041269363" evidence="2">
    <location>
        <begin position="23"/>
        <end position="1026"/>
    </location>
</feature>
<protein>
    <submittedName>
        <fullName evidence="4">Cell envelope biogenesis protein OmpA</fullName>
    </submittedName>
</protein>
<feature type="compositionally biased region" description="Polar residues" evidence="1">
    <location>
        <begin position="594"/>
        <end position="604"/>
    </location>
</feature>
<dbReference type="Gene3D" id="2.60.40.1120">
    <property type="entry name" value="Carboxypeptidase-like, regulatory domain"/>
    <property type="match status" value="1"/>
</dbReference>
<evidence type="ECO:0000313" key="5">
    <source>
        <dbReference type="Proteomes" id="UP001238179"/>
    </source>
</evidence>
<dbReference type="GO" id="GO:0030246">
    <property type="term" value="F:carbohydrate binding"/>
    <property type="evidence" value="ECO:0007669"/>
    <property type="project" value="InterPro"/>
</dbReference>
<dbReference type="AlphaFoldDB" id="A0AA48GHZ2"/>
<feature type="domain" description="TonB-dependent transporter Oar-like beta-barrel" evidence="3">
    <location>
        <begin position="240"/>
        <end position="319"/>
    </location>
</feature>
<accession>A0AA48GHZ2</accession>
<dbReference type="Pfam" id="PF25183">
    <property type="entry name" value="OMP_b-brl_4"/>
    <property type="match status" value="2"/>
</dbReference>
<feature type="region of interest" description="Disordered" evidence="1">
    <location>
        <begin position="593"/>
        <end position="612"/>
    </location>
</feature>
<dbReference type="InterPro" id="IPR037066">
    <property type="entry name" value="Plug_dom_sf"/>
</dbReference>
<feature type="domain" description="TonB-dependent transporter Oar-like beta-barrel" evidence="3">
    <location>
        <begin position="366"/>
        <end position="931"/>
    </location>
</feature>
<dbReference type="Proteomes" id="UP001238179">
    <property type="component" value="Chromosome"/>
</dbReference>
<dbReference type="SUPFAM" id="SSF49452">
    <property type="entry name" value="Starch-binding domain-like"/>
    <property type="match status" value="1"/>
</dbReference>
<gene>
    <name evidence="4" type="ORF">METEAL_05080</name>
</gene>
<keyword evidence="2" id="KW-0732">Signal</keyword>
<dbReference type="Pfam" id="PF13620">
    <property type="entry name" value="CarboxypepD_reg"/>
    <property type="match status" value="1"/>
</dbReference>
<evidence type="ECO:0000313" key="4">
    <source>
        <dbReference type="EMBL" id="BDU71334.1"/>
    </source>
</evidence>
<keyword evidence="5" id="KW-1185">Reference proteome</keyword>
<evidence type="ECO:0000256" key="2">
    <source>
        <dbReference type="SAM" id="SignalP"/>
    </source>
</evidence>
<proteinExistence type="predicted"/>
<evidence type="ECO:0000256" key="1">
    <source>
        <dbReference type="SAM" id="MobiDB-lite"/>
    </source>
</evidence>
<name>A0AA48GHZ2_9BACT</name>
<dbReference type="Gene3D" id="2.170.130.10">
    <property type="entry name" value="TonB-dependent receptor, plug domain"/>
    <property type="match status" value="1"/>
</dbReference>
<dbReference type="InterPro" id="IPR057601">
    <property type="entry name" value="Oar-like_b-barrel"/>
</dbReference>
<sequence>MHTRKSCLIVLSALTCAMVATAQTGTTSGAVRGSVKARKGAPVAAATVSVRNLETGFARTQVTDARGEFQFPFLPVGTYEIVVTAKGLKTAKDPLVRVSLGQTSTQNFSMDSAEASAVVEVVDVTASLDVAQINSQTSLNQDLISAVPLATRNFTDLVQLTPGAAVGGTSYYTSVEGARGVQNNLQIDGASFNSKFNSEQRGGTRVPFSFGADSIKELQVITNSFDAQYGDAVGAVVNAVTKTGTNEPSGMAFMMFKPNSLVARVRPVDYDLSGAKNSLTARTRDYKTAQGGFNFGGPIIKDKLHYFINVEASRLKEESVPAFGYDGNSGNAVGDYTAFWAPKGMGSLLMTGAGTTLSQESQTPWTDQQTNVVVMGRLDWTVNENHTATFRINSQNYKGLNDIYPGTRRYDVAVSGNSTMTFKSLSSVLELKSILGPNLLNEGRLQIATEDRPTTPNSTTCAPVRIASNSINAGQYYIDPRTTNEKTTQFQDTVTYMSGDWNLKAGVDLQYIHMKNRYLPSQNGNWSFGTYSMANAWFAGSVAGSGLSYSQGYSPLDGVSDFSEKYFAGFLQGQYTGLLDKRLMLSLGVRASSERWSGNPNPNGKLQGLDRQPDDKALDPRFGFSLDVFGNAKTVIRGGYGWFSISNPGQTASAAIMNNGLNLVSYSVTSASNAAMFNAGGLLSAANRWGGPLTGTGSLRPLSMAELALLPQDAVAVTVIDPEAKMTQARSMSLGIEQDLGNGYTVGLKATYKKYLNLQYGVNINIAQNVDGSTSVLNGGIYNDGYPTKWNHFSNSAANRPYTAIVRGRQLDLSGFGDVILSKYDGEGRYKNLVLEFGRNIPEQWGFKGNLTFAKAEDNNSNERATLTSASALTENPADPLQSYALSDNDHKFRAVLAWWAPKVYGVRISGVTTFTSGRPYSGIYYSDVNGDGKYIDTAGGRNAYRQPSTKTFDLRFDRTFQITKGLGVEAIVDIYNVFNWSNMWTSQTYYAASPLDRGSYAQTFGRLDMPDSKTREVQFTLKARF</sequence>
<feature type="signal peptide" evidence="2">
    <location>
        <begin position="1"/>
        <end position="22"/>
    </location>
</feature>